<dbReference type="AlphaFoldDB" id="A0ABD8A9J4"/>
<proteinExistence type="predicted"/>
<feature type="region of interest" description="Disordered" evidence="1">
    <location>
        <begin position="1"/>
        <end position="29"/>
    </location>
</feature>
<reference evidence="2 3" key="1">
    <citation type="submission" date="2023-10" db="EMBL/GenBank/DDBJ databases">
        <title>The complete genome sequence of Methanoculleus palmolei DSM 4273.</title>
        <authorList>
            <person name="Lai S.-J."/>
            <person name="You Y.-T."/>
            <person name="Chen S.-C."/>
        </authorList>
    </citation>
    <scope>NUCLEOTIDE SEQUENCE [LARGE SCALE GENOMIC DNA]</scope>
    <source>
        <strain evidence="2 3">DSM 4273</strain>
    </source>
</reference>
<dbReference type="EMBL" id="CP137641">
    <property type="protein sequence ID" value="WOX56152.1"/>
    <property type="molecule type" value="Genomic_DNA"/>
</dbReference>
<gene>
    <name evidence="2" type="ORF">R6Y95_02155</name>
</gene>
<protein>
    <submittedName>
        <fullName evidence="2">Uncharacterized protein</fullName>
    </submittedName>
</protein>
<keyword evidence="3" id="KW-1185">Reference proteome</keyword>
<name>A0ABD8A9J4_9EURY</name>
<accession>A0ABD8A9J4</accession>
<evidence type="ECO:0000313" key="2">
    <source>
        <dbReference type="EMBL" id="WOX56152.1"/>
    </source>
</evidence>
<sequence>MPTKTVVERKKAATPKTKRSLTPAERAERKAGLARLEADMEEARKSGFSPLAEVEKRLGL</sequence>
<organism evidence="2 3">
    <name type="scientific">Methanoculleus palmolei</name>
    <dbReference type="NCBI Taxonomy" id="72612"/>
    <lineage>
        <taxon>Archaea</taxon>
        <taxon>Methanobacteriati</taxon>
        <taxon>Methanobacteriota</taxon>
        <taxon>Stenosarchaea group</taxon>
        <taxon>Methanomicrobia</taxon>
        <taxon>Methanomicrobiales</taxon>
        <taxon>Methanomicrobiaceae</taxon>
        <taxon>Methanoculleus</taxon>
    </lineage>
</organism>
<evidence type="ECO:0000313" key="3">
    <source>
        <dbReference type="Proteomes" id="UP001626603"/>
    </source>
</evidence>
<feature type="compositionally biased region" description="Basic and acidic residues" evidence="1">
    <location>
        <begin position="1"/>
        <end position="11"/>
    </location>
</feature>
<dbReference type="Proteomes" id="UP001626603">
    <property type="component" value="Chromosome"/>
</dbReference>
<evidence type="ECO:0000256" key="1">
    <source>
        <dbReference type="SAM" id="MobiDB-lite"/>
    </source>
</evidence>